<evidence type="ECO:0000313" key="2">
    <source>
        <dbReference type="Proteomes" id="UP000555828"/>
    </source>
</evidence>
<protein>
    <submittedName>
        <fullName evidence="1">Uncharacterized protein</fullName>
    </submittedName>
</protein>
<reference evidence="1 2" key="1">
    <citation type="submission" date="2020-08" db="EMBL/GenBank/DDBJ databases">
        <title>Genomic Encyclopedia of Type Strains, Phase IV (KMG-IV): sequencing the most valuable type-strain genomes for metagenomic binning, comparative biology and taxonomic classification.</title>
        <authorList>
            <person name="Goeker M."/>
        </authorList>
    </citation>
    <scope>NUCLEOTIDE SEQUENCE [LARGE SCALE GENOMIC DNA]</scope>
    <source>
        <strain evidence="1 2">DSM 13481</strain>
    </source>
</reference>
<dbReference type="RefSeq" id="WP_184618938.1">
    <property type="nucleotide sequence ID" value="NZ_JACHEX010000001.1"/>
</dbReference>
<name>A0A841GRG0_9BACT</name>
<gene>
    <name evidence="1" type="ORF">HNP65_000691</name>
</gene>
<comment type="caution">
    <text evidence="1">The sequence shown here is derived from an EMBL/GenBank/DDBJ whole genome shotgun (WGS) entry which is preliminary data.</text>
</comment>
<sequence>MKRLSAIFLILFGIFAFSGDFLVFDNTIIINHSPIFLVLDDGFGVGYSYATNTTYYIEQKLGFLKVKKPAKTENMNFSLFVGTNFGIYLSIGYENLNFPTSSQDLEFFVSDQYSFFTSNSDSFVAVGPISLSTEKLFLKKGKDFGYSLDRYFVKYKDFSGYILLLNGKNFLGYLYSLDNSLQQGILAGLGTDFGSFYLNVGARKYFSAGEFRGFGYGYIYSSTNDIFNINYLFGVKFIVPLKGEFLVWDGKIAFRFNW</sequence>
<dbReference type="EMBL" id="JACHEX010000001">
    <property type="protein sequence ID" value="MBB6062269.1"/>
    <property type="molecule type" value="Genomic_DNA"/>
</dbReference>
<keyword evidence="2" id="KW-1185">Reference proteome</keyword>
<proteinExistence type="predicted"/>
<organism evidence="1 2">
    <name type="scientific">Thermosipho japonicus</name>
    <dbReference type="NCBI Taxonomy" id="90323"/>
    <lineage>
        <taxon>Bacteria</taxon>
        <taxon>Thermotogati</taxon>
        <taxon>Thermotogota</taxon>
        <taxon>Thermotogae</taxon>
        <taxon>Thermotogales</taxon>
        <taxon>Fervidobacteriaceae</taxon>
        <taxon>Thermosipho</taxon>
    </lineage>
</organism>
<evidence type="ECO:0000313" key="1">
    <source>
        <dbReference type="EMBL" id="MBB6062269.1"/>
    </source>
</evidence>
<dbReference type="Proteomes" id="UP000555828">
    <property type="component" value="Unassembled WGS sequence"/>
</dbReference>
<dbReference type="AlphaFoldDB" id="A0A841GRG0"/>
<accession>A0A841GRG0</accession>